<dbReference type="InterPro" id="IPR012340">
    <property type="entry name" value="NA-bd_OB-fold"/>
</dbReference>
<dbReference type="EMBL" id="JACVDA010000023">
    <property type="protein sequence ID" value="MBK1469075.1"/>
    <property type="molecule type" value="Genomic_DNA"/>
</dbReference>
<evidence type="ECO:0000313" key="10">
    <source>
        <dbReference type="EMBL" id="MBK1469075.1"/>
    </source>
</evidence>
<dbReference type="Pfam" id="PF00575">
    <property type="entry name" value="S1"/>
    <property type="match status" value="1"/>
</dbReference>
<dbReference type="Gene3D" id="2.40.50.140">
    <property type="entry name" value="Nucleic acid-binding proteins"/>
    <property type="match status" value="3"/>
</dbReference>
<dbReference type="InterPro" id="IPR050180">
    <property type="entry name" value="RNR_Ribonuclease"/>
</dbReference>
<dbReference type="SMART" id="SM00955">
    <property type="entry name" value="RNB"/>
    <property type="match status" value="1"/>
</dbReference>
<keyword evidence="3 8" id="KW-0963">Cytoplasm</keyword>
<dbReference type="Pfam" id="PF08206">
    <property type="entry name" value="OB_RNB"/>
    <property type="match status" value="1"/>
</dbReference>
<sequence>MNFKRKILNFIKKENYIPLTNKELAVALDIPFNDLKKFFKILDSLVESKILSINDNKYNIYEKMKTLKGKVTFTPKGNAFFISEGMEDIFIPKNELNNANHNDEVEIEIIKEKSLKSKAEGRVVNVLNRNSNLIVGTFTENKNFGFVVPDDNKCNYDVFIKKGDKNGAKTNDKVVCKLIEFPDKRRNPEGVIIEVLGNKEDKNVQIISLLKDMEIPYKFSNKINKELEEISQLDIKKEIKNRVDFRDLFTVTIDGADSKDFDDAISIDKKGNDYILYVHIADVSYYVKKDSKIDKEAYKRGNSVYLFDFVVPMLPEILSNGLCSLNPNTDRLAMTVKMVIAKNGNVKEYKFYESVINSNYRLVYDDVTNFLEGKKHFYSDEILKEKLLIMQELDDILTTKRKNRGTIDFNFPEVAITFNKDGSVKNISKKELGIANRIIESFMICTNEVVGKYFADFDIPIIYRIHSKPTEEKLETLRNYFKRLNIEMKPIDMISSKYLSELVEQFKDTNKSSFVNYSILRSMSKAQYSSNIDIHFGLSTFLYCHFTSPIRRYADLTVHRSLKNYLHSDNDLPKNYLSYLNITANHINDTEVLSVDAERKLEDIKKVEFMKNKVGKVFEGIIVSVTSFGLFVQLENTVEGLIRYEDMTDDYYIFDEESLTAVGKRGNNIFDIGMNVEVVVAKVNELTNEIDFYLNR</sequence>
<reference evidence="10 11" key="1">
    <citation type="submission" date="2020-09" db="EMBL/GenBank/DDBJ databases">
        <title>Parvimonas S3374 sp. nov.</title>
        <authorList>
            <person name="Buhl M."/>
        </authorList>
    </citation>
    <scope>NUCLEOTIDE SEQUENCE [LARGE SCALE GENOMIC DNA]</scope>
    <source>
        <strain evidence="10 11">S3374</strain>
    </source>
</reference>
<dbReference type="InterPro" id="IPR013223">
    <property type="entry name" value="RNase_B_OB_dom"/>
</dbReference>
<gene>
    <name evidence="8 10" type="primary">rnr</name>
    <name evidence="10" type="ORF">IBJ83_07140</name>
</gene>
<name>A0ABS1CAJ3_9FIRM</name>
<dbReference type="EC" id="3.1.13.1" evidence="8"/>
<dbReference type="InterPro" id="IPR011129">
    <property type="entry name" value="CSD"/>
</dbReference>
<dbReference type="HAMAP" id="MF_01895">
    <property type="entry name" value="RNase_R"/>
    <property type="match status" value="1"/>
</dbReference>
<accession>A0ABS1CAJ3</accession>
<dbReference type="SMART" id="SM00357">
    <property type="entry name" value="CSP"/>
    <property type="match status" value="2"/>
</dbReference>
<keyword evidence="7 8" id="KW-0694">RNA-binding</keyword>
<comment type="subcellular location">
    <subcellularLocation>
        <location evidence="2 8">Cytoplasm</location>
    </subcellularLocation>
</comment>
<evidence type="ECO:0000256" key="2">
    <source>
        <dbReference type="ARBA" id="ARBA00004496"/>
    </source>
</evidence>
<organism evidence="10 11">
    <name type="scientific">Parvimonas parva</name>
    <dbReference type="NCBI Taxonomy" id="2769485"/>
    <lineage>
        <taxon>Bacteria</taxon>
        <taxon>Bacillati</taxon>
        <taxon>Bacillota</taxon>
        <taxon>Tissierellia</taxon>
        <taxon>Tissierellales</taxon>
        <taxon>Peptoniphilaceae</taxon>
        <taxon>Parvimonas</taxon>
    </lineage>
</organism>
<evidence type="ECO:0000259" key="9">
    <source>
        <dbReference type="PROSITE" id="PS50126"/>
    </source>
</evidence>
<dbReference type="Proteomes" id="UP000823123">
    <property type="component" value="Unassembled WGS sequence"/>
</dbReference>
<dbReference type="PANTHER" id="PTHR23355:SF9">
    <property type="entry name" value="DIS3-LIKE EXONUCLEASE 2"/>
    <property type="match status" value="1"/>
</dbReference>
<dbReference type="InterPro" id="IPR040476">
    <property type="entry name" value="CSD2"/>
</dbReference>
<comment type="similarity">
    <text evidence="8">Belongs to the RNR ribonuclease family. RNase R subfamily.</text>
</comment>
<dbReference type="RefSeq" id="WP_201275930.1">
    <property type="nucleotide sequence ID" value="NZ_JACVDA010000023.1"/>
</dbReference>
<evidence type="ECO:0000256" key="6">
    <source>
        <dbReference type="ARBA" id="ARBA00022839"/>
    </source>
</evidence>
<evidence type="ECO:0000256" key="1">
    <source>
        <dbReference type="ARBA" id="ARBA00001849"/>
    </source>
</evidence>
<proteinExistence type="inferred from homology"/>
<evidence type="ECO:0000256" key="7">
    <source>
        <dbReference type="ARBA" id="ARBA00022884"/>
    </source>
</evidence>
<evidence type="ECO:0000256" key="5">
    <source>
        <dbReference type="ARBA" id="ARBA00022801"/>
    </source>
</evidence>
<dbReference type="NCBIfam" id="TIGR00358">
    <property type="entry name" value="3_prime_RNase"/>
    <property type="match status" value="1"/>
</dbReference>
<keyword evidence="11" id="KW-1185">Reference proteome</keyword>
<dbReference type="NCBIfam" id="TIGR02063">
    <property type="entry name" value="RNase_R"/>
    <property type="match status" value="1"/>
</dbReference>
<dbReference type="Pfam" id="PF17876">
    <property type="entry name" value="CSD2"/>
    <property type="match status" value="1"/>
</dbReference>
<comment type="function">
    <text evidence="8">3'-5' exoribonuclease that releases 5'-nucleoside monophosphates and is involved in maturation of structured RNAs.</text>
</comment>
<evidence type="ECO:0000256" key="4">
    <source>
        <dbReference type="ARBA" id="ARBA00022722"/>
    </source>
</evidence>
<feature type="domain" description="S1 motif" evidence="9">
    <location>
        <begin position="615"/>
        <end position="695"/>
    </location>
</feature>
<keyword evidence="6 8" id="KW-0269">Exonuclease</keyword>
<dbReference type="SMART" id="SM00316">
    <property type="entry name" value="S1"/>
    <property type="match status" value="3"/>
</dbReference>
<comment type="catalytic activity">
    <reaction evidence="1 8">
        <text>Exonucleolytic cleavage in the 3'- to 5'-direction to yield nucleoside 5'-phosphates.</text>
        <dbReference type="EC" id="3.1.13.1"/>
    </reaction>
</comment>
<dbReference type="Pfam" id="PF00773">
    <property type="entry name" value="RNB"/>
    <property type="match status" value="1"/>
</dbReference>
<dbReference type="PROSITE" id="PS50126">
    <property type="entry name" value="S1"/>
    <property type="match status" value="1"/>
</dbReference>
<comment type="caution">
    <text evidence="10">The sequence shown here is derived from an EMBL/GenBank/DDBJ whole genome shotgun (WGS) entry which is preliminary data.</text>
</comment>
<dbReference type="CDD" id="cd04471">
    <property type="entry name" value="S1_RNase_R"/>
    <property type="match status" value="1"/>
</dbReference>
<keyword evidence="4 8" id="KW-0540">Nuclease</keyword>
<protein>
    <recommendedName>
        <fullName evidence="8">Ribonuclease R</fullName>
        <shortName evidence="8">RNase R</shortName>
        <ecNumber evidence="8">3.1.13.1</ecNumber>
    </recommendedName>
</protein>
<keyword evidence="5 8" id="KW-0378">Hydrolase</keyword>
<evidence type="ECO:0000256" key="3">
    <source>
        <dbReference type="ARBA" id="ARBA00022490"/>
    </source>
</evidence>
<dbReference type="SUPFAM" id="SSF50249">
    <property type="entry name" value="Nucleic acid-binding proteins"/>
    <property type="match status" value="3"/>
</dbReference>
<dbReference type="PANTHER" id="PTHR23355">
    <property type="entry name" value="RIBONUCLEASE"/>
    <property type="match status" value="1"/>
</dbReference>
<evidence type="ECO:0000313" key="11">
    <source>
        <dbReference type="Proteomes" id="UP000823123"/>
    </source>
</evidence>
<evidence type="ECO:0000256" key="8">
    <source>
        <dbReference type="HAMAP-Rule" id="MF_01895"/>
    </source>
</evidence>
<dbReference type="InterPro" id="IPR001900">
    <property type="entry name" value="RNase_II/R"/>
</dbReference>
<dbReference type="InterPro" id="IPR004476">
    <property type="entry name" value="RNase_II/RNase_R"/>
</dbReference>
<dbReference type="InterPro" id="IPR011805">
    <property type="entry name" value="RNase_R"/>
</dbReference>
<dbReference type="InterPro" id="IPR003029">
    <property type="entry name" value="S1_domain"/>
</dbReference>